<proteinExistence type="predicted"/>
<dbReference type="OrthoDB" id="20872at2759"/>
<comment type="caution">
    <text evidence="4">The sequence shown here is derived from an EMBL/GenBank/DDBJ whole genome shotgun (WGS) entry which is preliminary data.</text>
</comment>
<protein>
    <submittedName>
        <fullName evidence="4">Putative ankyrin repeat protein L25</fullName>
    </submittedName>
</protein>
<reference evidence="4 5" key="1">
    <citation type="journal article" date="2016" name="Mol. Biol. Evol.">
        <title>Genome-Wide Survey of Gut Fungi (Harpellales) Reveals the First Horizontally Transferred Ubiquitin Gene from a Mosquito Host.</title>
        <authorList>
            <person name="Wang Y."/>
            <person name="White M.M."/>
            <person name="Kvist S."/>
            <person name="Moncalvo J.M."/>
        </authorList>
    </citation>
    <scope>NUCLEOTIDE SEQUENCE [LARGE SCALE GENOMIC DNA]</scope>
    <source>
        <strain evidence="4 5">ALG-7-W6</strain>
    </source>
</reference>
<dbReference type="Pfam" id="PF12796">
    <property type="entry name" value="Ank_2"/>
    <property type="match status" value="2"/>
</dbReference>
<keyword evidence="5" id="KW-1185">Reference proteome</keyword>
<dbReference type="PANTHER" id="PTHR24188">
    <property type="entry name" value="ANKYRIN REPEAT PROTEIN"/>
    <property type="match status" value="1"/>
</dbReference>
<evidence type="ECO:0000313" key="4">
    <source>
        <dbReference type="EMBL" id="OLY83081.1"/>
    </source>
</evidence>
<dbReference type="InterPro" id="IPR036770">
    <property type="entry name" value="Ankyrin_rpt-contain_sf"/>
</dbReference>
<sequence>MEQVLNFEIIERIFVISQNPELRFLSKSFYKISKSTKARSEFFLHRFGKKNVLNFEMGLPAEFPNIFENEKLVLNLMKLGAKTSKVGQELFYYAIENSWVTVVEYLLKVFVRGFEPKKSGGVAYIKPLISLKESKYESVKLALEYLNKPILILILNSHKFNHKLEGQNLRVAIIKKIPKVDLNKVDFNCYLNIVKERRIDILDILFENGLVIKSKKEIFYPAISNSDIETIEYLVKKGGDFSSLEHGPFNIACQTGNIHILEYMVSHCPKLVLHPSSIKGNSIKHGNADAMIFFHSKGLCSHFFNYDVVPFICDHNYTQLLDTIYQIYNNKMTILKFAFLRTVQKNNMVVLTHLIQNYPGIKDFINQDLFMIFIRDSSFATAAFFIQNNHFSFSQMIKFEKLVLEEIHKRDVHYDKKLYAKKSTELFNLIPLFTEFFKTCTIIDKEEYMQSRKTAIRTQMSLFFSAECNQFMPLEKLKLFIEKDYDIHIDNDQPLINACSIKSNLPVIKHLVENGADVNAKNGSPLINACSDDMFPTPQLEIIKYLVKKGAEINVRNGQIIINACNSNNPLPALKYLIENGADLHSQNDQAFVNICANTCNIESFMFLVQNGADINAQNGEALIKACFLPEDMQRIKFLIKNGVDIHSQNDKALISTCLESNSLDVFGFLVKNGANIHAQNDQALINACSKFNNFKIVKYLVESGANINAQNGQALVTACSNARNLDILKYLISNGADVNAQNGRPLIEACKNYEPFDMIKLLIENGADANSQNGMPLINVCKNRPSLATLRILIENGAVVNSQNGLPLINLCNHLLWEDFQFNEPFDYLISCGAGKSNQLGPIWARVFNEYTPSRLLSYLAQTEVNTNLQDFVPLIEDLSDRIVEPKNRYSTTETLAEKMCIITDQNFLISFFKNPRFKVLKFFASKGIEIIKHKDFILNYLIELIGMSYRDLLPFLLGDSFLEGSSYDCSFCHQYRLRCSCTDIYVNVSYTDEVCVMLMFLKTMGVDFTSSELQEKFGKYLQQIDLIDPNTVSFMDNNAYENFYSNTVEFPMWIDDFDSIRKSEYE</sequence>
<organism evidence="4 5">
    <name type="scientific">Smittium mucronatum</name>
    <dbReference type="NCBI Taxonomy" id="133383"/>
    <lineage>
        <taxon>Eukaryota</taxon>
        <taxon>Fungi</taxon>
        <taxon>Fungi incertae sedis</taxon>
        <taxon>Zoopagomycota</taxon>
        <taxon>Kickxellomycotina</taxon>
        <taxon>Harpellomycetes</taxon>
        <taxon>Harpellales</taxon>
        <taxon>Legeriomycetaceae</taxon>
        <taxon>Smittium</taxon>
    </lineage>
</organism>
<dbReference type="STRING" id="133383.A0A1R0H1S3"/>
<accession>A0A1R0H1S3</accession>
<keyword evidence="1" id="KW-0677">Repeat</keyword>
<name>A0A1R0H1S3_9FUNG</name>
<feature type="repeat" description="ANK" evidence="3">
    <location>
        <begin position="490"/>
        <end position="523"/>
    </location>
</feature>
<dbReference type="EMBL" id="LSSL01001086">
    <property type="protein sequence ID" value="OLY83081.1"/>
    <property type="molecule type" value="Genomic_DNA"/>
</dbReference>
<feature type="repeat" description="ANK" evidence="3">
    <location>
        <begin position="712"/>
        <end position="744"/>
    </location>
</feature>
<dbReference type="PROSITE" id="PS50088">
    <property type="entry name" value="ANK_REPEAT"/>
    <property type="match status" value="3"/>
</dbReference>
<evidence type="ECO:0000256" key="3">
    <source>
        <dbReference type="PROSITE-ProRule" id="PRU00023"/>
    </source>
</evidence>
<dbReference type="SMART" id="SM00248">
    <property type="entry name" value="ANK"/>
    <property type="match status" value="13"/>
</dbReference>
<dbReference type="SUPFAM" id="SSF48403">
    <property type="entry name" value="Ankyrin repeat"/>
    <property type="match status" value="2"/>
</dbReference>
<dbReference type="Proteomes" id="UP000187455">
    <property type="component" value="Unassembled WGS sequence"/>
</dbReference>
<feature type="repeat" description="ANK" evidence="3">
    <location>
        <begin position="681"/>
        <end position="713"/>
    </location>
</feature>
<dbReference type="InterPro" id="IPR002110">
    <property type="entry name" value="Ankyrin_rpt"/>
</dbReference>
<dbReference type="Gene3D" id="1.25.40.20">
    <property type="entry name" value="Ankyrin repeat-containing domain"/>
    <property type="match status" value="4"/>
</dbReference>
<keyword evidence="2 3" id="KW-0040">ANK repeat</keyword>
<dbReference type="SUPFAM" id="SSF140860">
    <property type="entry name" value="Pseudo ankyrin repeat-like"/>
    <property type="match status" value="1"/>
</dbReference>
<dbReference type="AlphaFoldDB" id="A0A1R0H1S3"/>
<evidence type="ECO:0000256" key="1">
    <source>
        <dbReference type="ARBA" id="ARBA00022737"/>
    </source>
</evidence>
<evidence type="ECO:0000256" key="2">
    <source>
        <dbReference type="ARBA" id="ARBA00023043"/>
    </source>
</evidence>
<evidence type="ECO:0000313" key="5">
    <source>
        <dbReference type="Proteomes" id="UP000187455"/>
    </source>
</evidence>
<dbReference type="PANTHER" id="PTHR24188:SF29">
    <property type="entry name" value="GH09064P"/>
    <property type="match status" value="1"/>
</dbReference>
<gene>
    <name evidence="4" type="ORF">AYI68_g2790</name>
</gene>